<dbReference type="InterPro" id="IPR018247">
    <property type="entry name" value="EF_Hand_1_Ca_BS"/>
</dbReference>
<gene>
    <name evidence="2" type="ORF">UT28_C0001G0590</name>
</gene>
<dbReference type="AlphaFoldDB" id="A0A0G4B364"/>
<dbReference type="PROSITE" id="PS00018">
    <property type="entry name" value="EF_HAND_1"/>
    <property type="match status" value="2"/>
</dbReference>
<accession>A0A0G4B364</accession>
<dbReference type="GO" id="GO:0030246">
    <property type="term" value="F:carbohydrate binding"/>
    <property type="evidence" value="ECO:0007669"/>
    <property type="project" value="InterPro"/>
</dbReference>
<keyword evidence="1" id="KW-1133">Transmembrane helix</keyword>
<dbReference type="InterPro" id="IPR008965">
    <property type="entry name" value="CBM2/CBM3_carb-bd_dom_sf"/>
</dbReference>
<keyword evidence="1" id="KW-0812">Transmembrane</keyword>
<name>A0A0G4B364_9BACT</name>
<dbReference type="Gene3D" id="2.60.40.4130">
    <property type="match status" value="1"/>
</dbReference>
<protein>
    <recommendedName>
        <fullName evidence="4">Dockerin domain-containing protein</fullName>
    </recommendedName>
</protein>
<dbReference type="CDD" id="cd08547">
    <property type="entry name" value="Type_II_cohesin"/>
    <property type="match status" value="1"/>
</dbReference>
<dbReference type="EMBL" id="CP011213">
    <property type="protein sequence ID" value="AKM82391.1"/>
    <property type="molecule type" value="Genomic_DNA"/>
</dbReference>
<sequence length="374" mass="39177">MKLLTRIKRLPQRQKIILGLSSFVVLATIGVLIWAAATGQIKPKAASVQISNTATVTYQDAAGNSYSAQSNTVLVDIVPTVNATLALSPATSSTVVGSTFKVDIILNTNGQVSTETDAVLSYNNQELQVVDSNGSAATQITPNTPNVFATVSANTVNSSMGTITYKATGSYAGTGTLASINFKALKAAAPSKVQFAFTNGQTNDSNVLITNGSDILSLASGGDYTITGATSNTINISLALQSGTNFSTTNTVFTIYRVGTTTEVFKSDVTTDSSGKASFTITSPAAGNYDYIIKVNGYLVKAIKNTVYTNPLTLNFGSLKAGDLDSDNHVTLSDFISFRTKFGGSDPVADFDHDGKVTLSDFITFRTNFGLTGD</sequence>
<dbReference type="STRING" id="1618337.UT28_C0001G0590"/>
<evidence type="ECO:0000256" key="1">
    <source>
        <dbReference type="SAM" id="Phobius"/>
    </source>
</evidence>
<keyword evidence="1" id="KW-0472">Membrane</keyword>
<reference evidence="2 3" key="1">
    <citation type="journal article" date="2015" name="Nature">
        <title>rRNA introns, odd ribosomes, and small enigmatic genomes across a large radiation of phyla.</title>
        <authorList>
            <person name="Brown C.T."/>
            <person name="Hug L.A."/>
            <person name="Thomas B.C."/>
            <person name="Sharon I."/>
            <person name="Castelle C.J."/>
            <person name="Singh A."/>
            <person name="Wilkins M.J."/>
            <person name="Williams K.H."/>
            <person name="Banfield J.F."/>
        </authorList>
    </citation>
    <scope>NUCLEOTIDE SEQUENCE [LARGE SCALE GENOMIC DNA]</scope>
</reference>
<organism evidence="2 3">
    <name type="scientific">Berkelbacteria bacterium GW2011_GWE1_39_12</name>
    <dbReference type="NCBI Taxonomy" id="1618337"/>
    <lineage>
        <taxon>Bacteria</taxon>
        <taxon>Candidatus Berkelbacteria</taxon>
    </lineage>
</organism>
<feature type="transmembrane region" description="Helical" evidence="1">
    <location>
        <begin position="16"/>
        <end position="37"/>
    </location>
</feature>
<dbReference type="Proteomes" id="UP000035648">
    <property type="component" value="Chromosome"/>
</dbReference>
<evidence type="ECO:0008006" key="4">
    <source>
        <dbReference type="Google" id="ProtNLM"/>
    </source>
</evidence>
<evidence type="ECO:0000313" key="3">
    <source>
        <dbReference type="Proteomes" id="UP000035648"/>
    </source>
</evidence>
<dbReference type="SUPFAM" id="SSF49384">
    <property type="entry name" value="Carbohydrate-binding domain"/>
    <property type="match status" value="1"/>
</dbReference>
<dbReference type="KEGG" id="bbgw:UT28_C0001G0590"/>
<proteinExistence type="predicted"/>
<evidence type="ECO:0000313" key="2">
    <source>
        <dbReference type="EMBL" id="AKM82391.1"/>
    </source>
</evidence>
<dbReference type="Gene3D" id="2.60.40.680">
    <property type="match status" value="1"/>
</dbReference>